<proteinExistence type="predicted"/>
<protein>
    <submittedName>
        <fullName evidence="4">Proline-rich protein 36</fullName>
    </submittedName>
</protein>
<sequence length="103" mass="10836">MMRPRHRWPFQVALQLLLLLIHLVAGGQIQDAAEEIDVPPAHRAAPPPGAAAQPPPLGPLGPPPGVASAPPPNYPLFYPAAWPPFGRFSASIPVQPPVVAIIA</sequence>
<keyword evidence="3" id="KW-1185">Reference proteome</keyword>
<evidence type="ECO:0000313" key="4">
    <source>
        <dbReference type="RefSeq" id="XP_070141542.1"/>
    </source>
</evidence>
<dbReference type="Proteomes" id="UP001652661">
    <property type="component" value="Chromosome 3L"/>
</dbReference>
<dbReference type="GeneID" id="108078607"/>
<feature type="region of interest" description="Disordered" evidence="1">
    <location>
        <begin position="35"/>
        <end position="66"/>
    </location>
</feature>
<gene>
    <name evidence="4" type="primary">LOC108078607</name>
</gene>
<keyword evidence="2" id="KW-0732">Signal</keyword>
<name>A0ABM4GFP5_DROKI</name>
<evidence type="ECO:0000256" key="1">
    <source>
        <dbReference type="SAM" id="MobiDB-lite"/>
    </source>
</evidence>
<reference evidence="4" key="1">
    <citation type="submission" date="2025-08" db="UniProtKB">
        <authorList>
            <consortium name="RefSeq"/>
        </authorList>
    </citation>
    <scope>IDENTIFICATION</scope>
    <source>
        <strain evidence="4">14028-0561.14</strain>
        <tissue evidence="4">Whole fly</tissue>
    </source>
</reference>
<feature type="compositionally biased region" description="Pro residues" evidence="1">
    <location>
        <begin position="45"/>
        <end position="66"/>
    </location>
</feature>
<feature type="signal peptide" evidence="2">
    <location>
        <begin position="1"/>
        <end position="26"/>
    </location>
</feature>
<accession>A0ABM4GFP5</accession>
<evidence type="ECO:0000313" key="3">
    <source>
        <dbReference type="Proteomes" id="UP001652661"/>
    </source>
</evidence>
<feature type="chain" id="PRO_5045389614" evidence="2">
    <location>
        <begin position="27"/>
        <end position="103"/>
    </location>
</feature>
<dbReference type="RefSeq" id="XP_070141542.1">
    <property type="nucleotide sequence ID" value="XM_070285441.1"/>
</dbReference>
<organism evidence="3 4">
    <name type="scientific">Drosophila kikkawai</name>
    <name type="common">Fruit fly</name>
    <dbReference type="NCBI Taxonomy" id="30033"/>
    <lineage>
        <taxon>Eukaryota</taxon>
        <taxon>Metazoa</taxon>
        <taxon>Ecdysozoa</taxon>
        <taxon>Arthropoda</taxon>
        <taxon>Hexapoda</taxon>
        <taxon>Insecta</taxon>
        <taxon>Pterygota</taxon>
        <taxon>Neoptera</taxon>
        <taxon>Endopterygota</taxon>
        <taxon>Diptera</taxon>
        <taxon>Brachycera</taxon>
        <taxon>Muscomorpha</taxon>
        <taxon>Ephydroidea</taxon>
        <taxon>Drosophilidae</taxon>
        <taxon>Drosophila</taxon>
        <taxon>Sophophora</taxon>
    </lineage>
</organism>
<evidence type="ECO:0000256" key="2">
    <source>
        <dbReference type="SAM" id="SignalP"/>
    </source>
</evidence>